<dbReference type="InterPro" id="IPR011051">
    <property type="entry name" value="RmlC_Cupin_sf"/>
</dbReference>
<dbReference type="EMBL" id="FOLB01000002">
    <property type="protein sequence ID" value="SFB87079.1"/>
    <property type="molecule type" value="Genomic_DNA"/>
</dbReference>
<dbReference type="GO" id="GO:0008831">
    <property type="term" value="F:dTDP-4-dehydrorhamnose reductase activity"/>
    <property type="evidence" value="ECO:0007669"/>
    <property type="project" value="UniProtKB-EC"/>
</dbReference>
<dbReference type="OrthoDB" id="9803892at2"/>
<accession>A0A1I1EIW5</accession>
<evidence type="ECO:0000256" key="1">
    <source>
        <dbReference type="ARBA" id="ARBA00010154"/>
    </source>
</evidence>
<dbReference type="Pfam" id="PF00908">
    <property type="entry name" value="dTDP_sugar_isom"/>
    <property type="match status" value="1"/>
</dbReference>
<dbReference type="AlphaFoldDB" id="A0A1I1EIW5"/>
<dbReference type="InterPro" id="IPR014710">
    <property type="entry name" value="RmlC-like_jellyroll"/>
</dbReference>
<organism evidence="7 8">
    <name type="scientific">Nocardioides terrae</name>
    <dbReference type="NCBI Taxonomy" id="574651"/>
    <lineage>
        <taxon>Bacteria</taxon>
        <taxon>Bacillati</taxon>
        <taxon>Actinomycetota</taxon>
        <taxon>Actinomycetes</taxon>
        <taxon>Propionibacteriales</taxon>
        <taxon>Nocardioidaceae</taxon>
        <taxon>Nocardioides</taxon>
    </lineage>
</organism>
<evidence type="ECO:0000259" key="6">
    <source>
        <dbReference type="Pfam" id="PF04321"/>
    </source>
</evidence>
<dbReference type="EC" id="1.1.1.133" evidence="5"/>
<comment type="similarity">
    <text evidence="1">Belongs to the dTDP-4-dehydrorhamnose 3,5-epimerase family.</text>
</comment>
<evidence type="ECO:0000256" key="4">
    <source>
        <dbReference type="PIRSR" id="PIRSR600888-3"/>
    </source>
</evidence>
<feature type="domain" description="RmlD-like substrate binding" evidence="6">
    <location>
        <begin position="184"/>
        <end position="467"/>
    </location>
</feature>
<gene>
    <name evidence="7" type="ORF">SAMN04487968_10299</name>
</gene>
<feature type="active site" description="Proton donor" evidence="3">
    <location>
        <position position="129"/>
    </location>
</feature>
<feature type="active site" description="Proton acceptor" evidence="3">
    <location>
        <position position="66"/>
    </location>
</feature>
<comment type="similarity">
    <text evidence="2 5">Belongs to the dTDP-4-dehydrorhamnose reductase family.</text>
</comment>
<evidence type="ECO:0000256" key="2">
    <source>
        <dbReference type="ARBA" id="ARBA00010944"/>
    </source>
</evidence>
<dbReference type="SUPFAM" id="SSF51182">
    <property type="entry name" value="RmlC-like cupins"/>
    <property type="match status" value="1"/>
</dbReference>
<dbReference type="GO" id="GO:0008830">
    <property type="term" value="F:dTDP-4-dehydrorhamnose 3,5-epimerase activity"/>
    <property type="evidence" value="ECO:0007669"/>
    <property type="project" value="InterPro"/>
</dbReference>
<dbReference type="InterPro" id="IPR005913">
    <property type="entry name" value="dTDP_dehydrorham_reduct"/>
</dbReference>
<dbReference type="InterPro" id="IPR036291">
    <property type="entry name" value="NAD(P)-bd_dom_sf"/>
</dbReference>
<dbReference type="Gene3D" id="3.40.50.720">
    <property type="entry name" value="NAD(P)-binding Rossmann-like Domain"/>
    <property type="match status" value="1"/>
</dbReference>
<comment type="pathway">
    <text evidence="5">Carbohydrate biosynthesis; dTDP-L-rhamnose biosynthesis.</text>
</comment>
<dbReference type="SUPFAM" id="SSF51735">
    <property type="entry name" value="NAD(P)-binding Rossmann-fold domains"/>
    <property type="match status" value="1"/>
</dbReference>
<evidence type="ECO:0000256" key="3">
    <source>
        <dbReference type="PIRSR" id="PIRSR600888-1"/>
    </source>
</evidence>
<dbReference type="InterPro" id="IPR000888">
    <property type="entry name" value="RmlC-like"/>
</dbReference>
<dbReference type="Pfam" id="PF04321">
    <property type="entry name" value="RmlD_sub_bind"/>
    <property type="match status" value="1"/>
</dbReference>
<evidence type="ECO:0000256" key="5">
    <source>
        <dbReference type="RuleBase" id="RU364082"/>
    </source>
</evidence>
<dbReference type="PANTHER" id="PTHR10491">
    <property type="entry name" value="DTDP-4-DEHYDRORHAMNOSE REDUCTASE"/>
    <property type="match status" value="1"/>
</dbReference>
<comment type="function">
    <text evidence="5">Catalyzes the reduction of dTDP-6-deoxy-L-lyxo-4-hexulose to yield dTDP-L-rhamnose.</text>
</comment>
<dbReference type="InterPro" id="IPR029903">
    <property type="entry name" value="RmlD-like-bd"/>
</dbReference>
<name>A0A1I1EIW5_9ACTN</name>
<keyword evidence="8" id="KW-1185">Reference proteome</keyword>
<dbReference type="UniPathway" id="UPA00124"/>
<evidence type="ECO:0000313" key="7">
    <source>
        <dbReference type="EMBL" id="SFB87079.1"/>
    </source>
</evidence>
<proteinExistence type="inferred from homology"/>
<dbReference type="STRING" id="574651.SAMN04487968_10299"/>
<dbReference type="CDD" id="cd05254">
    <property type="entry name" value="dTDP_HR_like_SDR_e"/>
    <property type="match status" value="1"/>
</dbReference>
<feature type="site" description="Participates in a stacking interaction with the thymidine ring of dTDP-4-oxo-6-deoxyglucose" evidence="4">
    <location>
        <position position="135"/>
    </location>
</feature>
<sequence length="470" mass="50088">MADLTLEQTPIPGLLVLRVPLHGDSRGWFKENWQRAKMTALGLPDFGPVQNNMSLNAARGATRGIHTEPWDKFVSVATGRVFAAWVDMREGESFGATYWTEIGPDVTVFVPRGVGNSYQALEDGTVYSYLVNDHWQPGPAYPAVHLGDPALAIPWPIPLEDAEVSEKDQNNPLLADVTPMRPKKTLIVGGNGQLGRALAAAFPDAEAVTRAELDITSAEAVAAWPWNEYAVVLNAAAYTAVDVAETPQGRRDAWAANAVAPALLARVATEHRLTLVHVSSDYVFDGTLGSTVEEAHTEDEPFAPLGVYGQSKAAGDIAVASTPRHYVVRTSWVIGEGGNFVRTMARLAGDGVSPSVVADQVGRLTFTDTLASAIAHLVTSGAAYGTYNVSNAGDPMSWQQIAAAVFELSGRSASDVSPTTTEDYFAGAMAAGKQVSPRPLGSVLSLAKLEATGFTPEDQLDVLRRYLATD</sequence>
<protein>
    <recommendedName>
        <fullName evidence="5">dTDP-4-dehydrorhamnose reductase</fullName>
        <ecNumber evidence="5">1.1.1.133</ecNumber>
    </recommendedName>
</protein>
<dbReference type="GO" id="GO:0019305">
    <property type="term" value="P:dTDP-rhamnose biosynthetic process"/>
    <property type="evidence" value="ECO:0007669"/>
    <property type="project" value="UniProtKB-UniPathway"/>
</dbReference>
<dbReference type="RefSeq" id="WP_091120207.1">
    <property type="nucleotide sequence ID" value="NZ_FOLB01000002.1"/>
</dbReference>
<dbReference type="Proteomes" id="UP000198832">
    <property type="component" value="Unassembled WGS sequence"/>
</dbReference>
<dbReference type="Gene3D" id="3.90.25.10">
    <property type="entry name" value="UDP-galactose 4-epimerase, domain 1"/>
    <property type="match status" value="1"/>
</dbReference>
<evidence type="ECO:0000313" key="8">
    <source>
        <dbReference type="Proteomes" id="UP000198832"/>
    </source>
</evidence>
<dbReference type="Gene3D" id="2.60.120.10">
    <property type="entry name" value="Jelly Rolls"/>
    <property type="match status" value="1"/>
</dbReference>
<keyword evidence="5" id="KW-0560">Oxidoreductase</keyword>
<keyword evidence="5" id="KW-0521">NADP</keyword>
<reference evidence="7 8" key="1">
    <citation type="submission" date="2016-10" db="EMBL/GenBank/DDBJ databases">
        <authorList>
            <person name="de Groot N.N."/>
        </authorList>
    </citation>
    <scope>NUCLEOTIDE SEQUENCE [LARGE SCALE GENOMIC DNA]</scope>
    <source>
        <strain evidence="7 8">CGMCC 1.7056</strain>
    </source>
</reference>
<dbReference type="PANTHER" id="PTHR10491:SF4">
    <property type="entry name" value="METHIONINE ADENOSYLTRANSFERASE 2 SUBUNIT BETA"/>
    <property type="match status" value="1"/>
</dbReference>